<evidence type="ECO:0000256" key="9">
    <source>
        <dbReference type="ARBA" id="ARBA00022968"/>
    </source>
</evidence>
<feature type="signal peptide" evidence="16">
    <location>
        <begin position="1"/>
        <end position="27"/>
    </location>
</feature>
<dbReference type="EC" id="2.4.1.-" evidence="15"/>
<dbReference type="GO" id="GO:0008194">
    <property type="term" value="F:UDP-glycosyltransferase activity"/>
    <property type="evidence" value="ECO:0007669"/>
    <property type="project" value="TreeGrafter"/>
</dbReference>
<evidence type="ECO:0000256" key="15">
    <source>
        <dbReference type="RuleBase" id="RU363063"/>
    </source>
</evidence>
<evidence type="ECO:0000256" key="2">
    <source>
        <dbReference type="ARBA" id="ARBA00004323"/>
    </source>
</evidence>
<reference evidence="17" key="1">
    <citation type="submission" date="2017-07" db="EMBL/GenBank/DDBJ databases">
        <authorList>
            <person name="Mikheyev A."/>
            <person name="Grau M."/>
        </authorList>
    </citation>
    <scope>NUCLEOTIDE SEQUENCE</scope>
    <source>
        <tissue evidence="17">Venom_gland</tissue>
    </source>
</reference>
<evidence type="ECO:0000256" key="7">
    <source>
        <dbReference type="ARBA" id="ARBA00022692"/>
    </source>
</evidence>
<comment type="pathway">
    <text evidence="3">Protein modification; protein glycosylation.</text>
</comment>
<name>A0A2D4PHV6_MICSU</name>
<evidence type="ECO:0000256" key="13">
    <source>
        <dbReference type="ARBA" id="ARBA00023180"/>
    </source>
</evidence>
<evidence type="ECO:0000256" key="14">
    <source>
        <dbReference type="ARBA" id="ARBA00047667"/>
    </source>
</evidence>
<reference evidence="17" key="2">
    <citation type="submission" date="2017-11" db="EMBL/GenBank/DDBJ databases">
        <title>Coralsnake Venomics: Analyses of Venom Gland Transcriptomes and Proteomes of Six Brazilian Taxa.</title>
        <authorList>
            <person name="Aird S.D."/>
            <person name="Jorge da Silva N."/>
            <person name="Qiu L."/>
            <person name="Villar-Briones A."/>
            <person name="Aparecida-Saddi V."/>
            <person name="Campos-Telles M.P."/>
            <person name="Grau M."/>
            <person name="Mikheyev A.S."/>
        </authorList>
    </citation>
    <scope>NUCLEOTIDE SEQUENCE</scope>
    <source>
        <tissue evidence="17">Venom_gland</tissue>
    </source>
</reference>
<dbReference type="Pfam" id="PF01762">
    <property type="entry name" value="Galactosyl_T"/>
    <property type="match status" value="1"/>
</dbReference>
<dbReference type="GO" id="GO:0006493">
    <property type="term" value="P:protein O-linked glycosylation"/>
    <property type="evidence" value="ECO:0007669"/>
    <property type="project" value="TreeGrafter"/>
</dbReference>
<comment type="subcellular location">
    <subcellularLocation>
        <location evidence="1">Endoplasmic reticulum</location>
    </subcellularLocation>
    <subcellularLocation>
        <location evidence="2 15">Golgi apparatus membrane</location>
        <topology evidence="2 15">Single-pass type II membrane protein</topology>
    </subcellularLocation>
</comment>
<proteinExistence type="inferred from homology"/>
<keyword evidence="10" id="KW-1133">Transmembrane helix</keyword>
<evidence type="ECO:0000256" key="6">
    <source>
        <dbReference type="ARBA" id="ARBA00022679"/>
    </source>
</evidence>
<dbReference type="GO" id="GO:0000139">
    <property type="term" value="C:Golgi membrane"/>
    <property type="evidence" value="ECO:0007669"/>
    <property type="project" value="UniProtKB-SubCell"/>
</dbReference>
<evidence type="ECO:0000256" key="16">
    <source>
        <dbReference type="SAM" id="SignalP"/>
    </source>
</evidence>
<evidence type="ECO:0000256" key="10">
    <source>
        <dbReference type="ARBA" id="ARBA00022989"/>
    </source>
</evidence>
<evidence type="ECO:0000256" key="4">
    <source>
        <dbReference type="ARBA" id="ARBA00008661"/>
    </source>
</evidence>
<keyword evidence="12" id="KW-0472">Membrane</keyword>
<evidence type="ECO:0000313" key="17">
    <source>
        <dbReference type="EMBL" id="LAB57058.1"/>
    </source>
</evidence>
<dbReference type="AlphaFoldDB" id="A0A2D4PHV6"/>
<keyword evidence="13" id="KW-0325">Glycoprotein</keyword>
<protein>
    <recommendedName>
        <fullName evidence="15">Hexosyltransferase</fullName>
        <ecNumber evidence="15">2.4.1.-</ecNumber>
    </recommendedName>
</protein>
<evidence type="ECO:0000256" key="1">
    <source>
        <dbReference type="ARBA" id="ARBA00004240"/>
    </source>
</evidence>
<dbReference type="EMBL" id="IACN01073760">
    <property type="protein sequence ID" value="LAB57058.1"/>
    <property type="molecule type" value="Transcribed_RNA"/>
</dbReference>
<keyword evidence="5 15" id="KW-0328">Glycosyltransferase</keyword>
<comment type="similarity">
    <text evidence="4 15">Belongs to the glycosyltransferase 31 family.</text>
</comment>
<evidence type="ECO:0000256" key="5">
    <source>
        <dbReference type="ARBA" id="ARBA00022676"/>
    </source>
</evidence>
<comment type="catalytic activity">
    <reaction evidence="14">
        <text>3-O-(N-acetyl-beta-D-glucosaminyl-(1-&gt;4)-alpha-D-mannosyl)-L-threonyl-[protein] + UDP-N-acetyl-alpha-D-galactosamine = 3-O-[beta-D-GalNAc-(1-&gt;3)-beta-D-GlcNAc-(1-&gt;4)-alpha-D-Man]-L-Thr-[protein] + UDP + H(+)</text>
        <dbReference type="Rhea" id="RHEA:37667"/>
        <dbReference type="Rhea" id="RHEA-COMP:13308"/>
        <dbReference type="Rhea" id="RHEA-COMP:13618"/>
        <dbReference type="ChEBI" id="CHEBI:15378"/>
        <dbReference type="ChEBI" id="CHEBI:58223"/>
        <dbReference type="ChEBI" id="CHEBI:67138"/>
        <dbReference type="ChEBI" id="CHEBI:136709"/>
        <dbReference type="ChEBI" id="CHEBI:137540"/>
        <dbReference type="EC" id="2.4.1.313"/>
    </reaction>
</comment>
<dbReference type="InterPro" id="IPR002659">
    <property type="entry name" value="Glyco_trans_31"/>
</dbReference>
<keyword evidence="8" id="KW-0256">Endoplasmic reticulum</keyword>
<dbReference type="PANTHER" id="PTHR11214:SF219">
    <property type="entry name" value="UDP-GALNAC:BETA-1,3-N-ACETYLGALACTOSAMINYLTRANSFERASE 2"/>
    <property type="match status" value="1"/>
</dbReference>
<evidence type="ECO:0000256" key="11">
    <source>
        <dbReference type="ARBA" id="ARBA00023034"/>
    </source>
</evidence>
<keyword evidence="6" id="KW-0808">Transferase</keyword>
<keyword evidence="16" id="KW-0732">Signal</keyword>
<sequence length="168" mass="19360">MSIGKPLKAMKRIWVLLLLKPVKQSLGKLNCSDRLEEYLLIFVSKLQHFGLSFRLNWAVDRTGKWQELEYPSPAYPAFACGSGYVISKDVVEWLARNSERLKIYQGEDVSMGIWMAAIGPKRYQDDLWLCEKTCESGMLSSPQYSAQELAELWRIKERCGDPCKCEEK</sequence>
<organism evidence="17">
    <name type="scientific">Micrurus surinamensis</name>
    <name type="common">Surinam coral snake</name>
    <dbReference type="NCBI Taxonomy" id="129470"/>
    <lineage>
        <taxon>Eukaryota</taxon>
        <taxon>Metazoa</taxon>
        <taxon>Chordata</taxon>
        <taxon>Craniata</taxon>
        <taxon>Vertebrata</taxon>
        <taxon>Euteleostomi</taxon>
        <taxon>Lepidosauria</taxon>
        <taxon>Squamata</taxon>
        <taxon>Bifurcata</taxon>
        <taxon>Unidentata</taxon>
        <taxon>Episquamata</taxon>
        <taxon>Toxicofera</taxon>
        <taxon>Serpentes</taxon>
        <taxon>Colubroidea</taxon>
        <taxon>Elapidae</taxon>
        <taxon>Elapinae</taxon>
        <taxon>Micrurus</taxon>
    </lineage>
</organism>
<dbReference type="PANTHER" id="PTHR11214">
    <property type="entry name" value="BETA-1,3-N-ACETYLGLUCOSAMINYLTRANSFERASE"/>
    <property type="match status" value="1"/>
</dbReference>
<feature type="chain" id="PRO_5015078644" description="Hexosyltransferase" evidence="16">
    <location>
        <begin position="28"/>
        <end position="168"/>
    </location>
</feature>
<evidence type="ECO:0000256" key="8">
    <source>
        <dbReference type="ARBA" id="ARBA00022824"/>
    </source>
</evidence>
<keyword evidence="9" id="KW-0735">Signal-anchor</keyword>
<dbReference type="GO" id="GO:0005783">
    <property type="term" value="C:endoplasmic reticulum"/>
    <property type="evidence" value="ECO:0007669"/>
    <property type="project" value="UniProtKB-SubCell"/>
</dbReference>
<evidence type="ECO:0000256" key="3">
    <source>
        <dbReference type="ARBA" id="ARBA00004922"/>
    </source>
</evidence>
<accession>A0A2D4PHV6</accession>
<dbReference type="GO" id="GO:0016758">
    <property type="term" value="F:hexosyltransferase activity"/>
    <property type="evidence" value="ECO:0007669"/>
    <property type="project" value="InterPro"/>
</dbReference>
<dbReference type="EMBL" id="IACN01073753">
    <property type="protein sequence ID" value="LAB57048.1"/>
    <property type="molecule type" value="Transcribed_RNA"/>
</dbReference>
<evidence type="ECO:0000256" key="12">
    <source>
        <dbReference type="ARBA" id="ARBA00023136"/>
    </source>
</evidence>
<keyword evidence="7" id="KW-0812">Transmembrane</keyword>
<keyword evidence="11 15" id="KW-0333">Golgi apparatus</keyword>